<gene>
    <name evidence="2" type="ORF">GF339_13745</name>
</gene>
<dbReference type="InterPro" id="IPR029479">
    <property type="entry name" value="Nitroreductase"/>
</dbReference>
<evidence type="ECO:0000313" key="2">
    <source>
        <dbReference type="EMBL" id="MBD3325643.1"/>
    </source>
</evidence>
<comment type="caution">
    <text evidence="2">The sequence shown here is derived from an EMBL/GenBank/DDBJ whole genome shotgun (WGS) entry which is preliminary data.</text>
</comment>
<dbReference type="AlphaFoldDB" id="A0A9D5JWR6"/>
<dbReference type="InterPro" id="IPR000415">
    <property type="entry name" value="Nitroreductase-like"/>
</dbReference>
<evidence type="ECO:0000259" key="1">
    <source>
        <dbReference type="Pfam" id="PF00881"/>
    </source>
</evidence>
<accession>A0A9D5JWR6</accession>
<dbReference type="GO" id="GO:0016491">
    <property type="term" value="F:oxidoreductase activity"/>
    <property type="evidence" value="ECO:0007669"/>
    <property type="project" value="InterPro"/>
</dbReference>
<name>A0A9D5JWR6_9BACT</name>
<dbReference type="Proteomes" id="UP000649604">
    <property type="component" value="Unassembled WGS sequence"/>
</dbReference>
<organism evidence="2 3">
    <name type="scientific">candidate division KSB3 bacterium</name>
    <dbReference type="NCBI Taxonomy" id="2044937"/>
    <lineage>
        <taxon>Bacteria</taxon>
        <taxon>candidate division KSB3</taxon>
    </lineage>
</organism>
<dbReference type="PANTHER" id="PTHR23026:SF123">
    <property type="entry name" value="NAD(P)H NITROREDUCTASE RV3131-RELATED"/>
    <property type="match status" value="1"/>
</dbReference>
<dbReference type="EMBL" id="WJJP01000444">
    <property type="protein sequence ID" value="MBD3325643.1"/>
    <property type="molecule type" value="Genomic_DNA"/>
</dbReference>
<feature type="domain" description="Nitroreductase" evidence="1">
    <location>
        <begin position="8"/>
        <end position="168"/>
    </location>
</feature>
<protein>
    <recommendedName>
        <fullName evidence="1">Nitroreductase domain-containing protein</fullName>
    </recommendedName>
</protein>
<dbReference type="SUPFAM" id="SSF55469">
    <property type="entry name" value="FMN-dependent nitroreductase-like"/>
    <property type="match status" value="1"/>
</dbReference>
<sequence length="188" mass="21170">MQFSEILLKRRSIRKYLDQAVDMDLVQEIIHDATFAPSAGNEQPWQFIIVTDTDLLQRISDDCKTNLLARIANNPNDYAQKYQKMLQNPAFQIFYHAPCLIIIGGERHVKNLDVDCTLAASYIMMSATARGLGTCWINFAREITDPEILSQLGLPDTYTIVAPIILGYPAIEPSVPTRKEASIIKIVT</sequence>
<proteinExistence type="predicted"/>
<reference evidence="2" key="1">
    <citation type="submission" date="2019-11" db="EMBL/GenBank/DDBJ databases">
        <title>Microbial mats filling the niche in hypersaline microbial mats.</title>
        <authorList>
            <person name="Wong H.L."/>
            <person name="Macleod F.I."/>
            <person name="White R.A. III"/>
            <person name="Burns B.P."/>
        </authorList>
    </citation>
    <scope>NUCLEOTIDE SEQUENCE</scope>
    <source>
        <strain evidence="2">Rbin_158</strain>
    </source>
</reference>
<dbReference type="PANTHER" id="PTHR23026">
    <property type="entry name" value="NADPH NITROREDUCTASE"/>
    <property type="match status" value="1"/>
</dbReference>
<dbReference type="Gene3D" id="3.40.109.10">
    <property type="entry name" value="NADH Oxidase"/>
    <property type="match status" value="1"/>
</dbReference>
<dbReference type="InterPro" id="IPR050627">
    <property type="entry name" value="Nitroreductase/BluB"/>
</dbReference>
<dbReference type="Pfam" id="PF00881">
    <property type="entry name" value="Nitroreductase"/>
    <property type="match status" value="1"/>
</dbReference>
<evidence type="ECO:0000313" key="3">
    <source>
        <dbReference type="Proteomes" id="UP000649604"/>
    </source>
</evidence>